<dbReference type="OrthoDB" id="5818278at2"/>
<proteinExistence type="predicted"/>
<keyword evidence="2" id="KW-1185">Reference proteome</keyword>
<dbReference type="EMBL" id="NPIB01000007">
    <property type="protein sequence ID" value="PLC58435.1"/>
    <property type="molecule type" value="Genomic_DNA"/>
</dbReference>
<protein>
    <submittedName>
        <fullName evidence="1">Uncharacterized protein</fullName>
    </submittedName>
</protein>
<dbReference type="GeneID" id="69963992"/>
<gene>
    <name evidence="1" type="ORF">CIK00_08240</name>
</gene>
<name>A0A2N4UTW8_9GAMM</name>
<sequence>MIRENVFTPFASWEKPLVSEVAEVINLLKNNGYDTKKLTLATGLKEKNICKWTAKYKKEPLEVSTIPYPCWCFISALVGRLNIATNGKVIEVEEIKQILHLFKPSAFGAQDTFICPTSSHFAKLINSGLFEEMTTESLSELYNWSSGYFNESLRLGKMPYLNWCLILMMFGINIQKMALKNLETDIVLEQSAYDAD</sequence>
<evidence type="ECO:0000313" key="2">
    <source>
        <dbReference type="Proteomes" id="UP000234420"/>
    </source>
</evidence>
<accession>A0A2N4UTW8</accession>
<organism evidence="1 2">
    <name type="scientific">Photobacterium carnosum</name>
    <dbReference type="NCBI Taxonomy" id="2023717"/>
    <lineage>
        <taxon>Bacteria</taxon>
        <taxon>Pseudomonadati</taxon>
        <taxon>Pseudomonadota</taxon>
        <taxon>Gammaproteobacteria</taxon>
        <taxon>Vibrionales</taxon>
        <taxon>Vibrionaceae</taxon>
        <taxon>Photobacterium</taxon>
    </lineage>
</organism>
<comment type="caution">
    <text evidence="1">The sequence shown here is derived from an EMBL/GenBank/DDBJ whole genome shotgun (WGS) entry which is preliminary data.</text>
</comment>
<dbReference type="RefSeq" id="WP_101768461.1">
    <property type="nucleotide sequence ID" value="NZ_BPPU01000001.1"/>
</dbReference>
<reference evidence="1 2" key="1">
    <citation type="journal article" date="2018" name="Syst. Appl. Microbiol.">
        <title>Photobacterium carnosum sp. nov., isolated from spoiled modified atmosphere packaged poultry meat.</title>
        <authorList>
            <person name="Hilgarth M."/>
            <person name="Fuertes S."/>
            <person name="Ehrmann M."/>
            <person name="Vogel R.F."/>
        </authorList>
    </citation>
    <scope>NUCLEOTIDE SEQUENCE [LARGE SCALE GENOMIC DNA]</scope>
    <source>
        <strain evidence="1 2">TMW 2.2021</strain>
    </source>
</reference>
<dbReference type="Proteomes" id="UP000234420">
    <property type="component" value="Unassembled WGS sequence"/>
</dbReference>
<dbReference type="AlphaFoldDB" id="A0A2N4UTW8"/>
<evidence type="ECO:0000313" key="1">
    <source>
        <dbReference type="EMBL" id="PLC58435.1"/>
    </source>
</evidence>